<proteinExistence type="predicted"/>
<reference evidence="2 3" key="1">
    <citation type="submission" date="2023-07" db="EMBL/GenBank/DDBJ databases">
        <title>Sorghum-associated microbial communities from plants grown in Nebraska, USA.</title>
        <authorList>
            <person name="Schachtman D."/>
        </authorList>
    </citation>
    <scope>NUCLEOTIDE SEQUENCE [LARGE SCALE GENOMIC DNA]</scope>
    <source>
        <strain evidence="2 3">BE211</strain>
    </source>
</reference>
<dbReference type="Proteomes" id="UP001258181">
    <property type="component" value="Unassembled WGS sequence"/>
</dbReference>
<evidence type="ECO:0000256" key="1">
    <source>
        <dbReference type="SAM" id="MobiDB-lite"/>
    </source>
</evidence>
<evidence type="ECO:0000313" key="3">
    <source>
        <dbReference type="Proteomes" id="UP001258181"/>
    </source>
</evidence>
<keyword evidence="3" id="KW-1185">Reference proteome</keyword>
<dbReference type="RefSeq" id="WP_310256559.1">
    <property type="nucleotide sequence ID" value="NZ_JAVDWA010000001.1"/>
</dbReference>
<accession>A0ABU1TX56</accession>
<protein>
    <recommendedName>
        <fullName evidence="4">DUF4025 domain-containing protein</fullName>
    </recommendedName>
</protein>
<sequence length="50" mass="5750">MTEEKREKKQIPGLKRSDTYRGDSVDSHKAQEAANQYLNEGEISQQNNNL</sequence>
<dbReference type="EMBL" id="JAVDWA010000001">
    <property type="protein sequence ID" value="MDR7071784.1"/>
    <property type="molecule type" value="Genomic_DNA"/>
</dbReference>
<evidence type="ECO:0000313" key="2">
    <source>
        <dbReference type="EMBL" id="MDR7071784.1"/>
    </source>
</evidence>
<feature type="compositionally biased region" description="Polar residues" evidence="1">
    <location>
        <begin position="33"/>
        <end position="50"/>
    </location>
</feature>
<name>A0ABU1TX56_9BACL</name>
<feature type="region of interest" description="Disordered" evidence="1">
    <location>
        <begin position="1"/>
        <end position="50"/>
    </location>
</feature>
<comment type="caution">
    <text evidence="2">The sequence shown here is derived from an EMBL/GenBank/DDBJ whole genome shotgun (WGS) entry which is preliminary data.</text>
</comment>
<gene>
    <name evidence="2" type="ORF">J2X07_000759</name>
</gene>
<feature type="compositionally biased region" description="Basic and acidic residues" evidence="1">
    <location>
        <begin position="1"/>
        <end position="31"/>
    </location>
</feature>
<organism evidence="2 3">
    <name type="scientific">Fictibacillus barbaricus</name>
    <dbReference type="NCBI Taxonomy" id="182136"/>
    <lineage>
        <taxon>Bacteria</taxon>
        <taxon>Bacillati</taxon>
        <taxon>Bacillota</taxon>
        <taxon>Bacilli</taxon>
        <taxon>Bacillales</taxon>
        <taxon>Fictibacillaceae</taxon>
        <taxon>Fictibacillus</taxon>
    </lineage>
</organism>
<evidence type="ECO:0008006" key="4">
    <source>
        <dbReference type="Google" id="ProtNLM"/>
    </source>
</evidence>